<dbReference type="InterPro" id="IPR052765">
    <property type="entry name" value="PGM-Related"/>
</dbReference>
<comment type="caution">
    <text evidence="3">The sequence shown here is derived from an EMBL/GenBank/DDBJ whole genome shotgun (WGS) entry which is preliminary data.</text>
</comment>
<proteinExistence type="predicted"/>
<reference evidence="3 4" key="1">
    <citation type="submission" date="2019-06" db="EMBL/GenBank/DDBJ databases">
        <title>Genomics analysis of Aphanomyces spp. identifies a new class of oomycete effector associated with host adaptation.</title>
        <authorList>
            <person name="Gaulin E."/>
        </authorList>
    </citation>
    <scope>NUCLEOTIDE SEQUENCE [LARGE SCALE GENOMIC DNA]</scope>
    <source>
        <strain evidence="3 4">E</strain>
    </source>
</reference>
<evidence type="ECO:0000256" key="1">
    <source>
        <dbReference type="PIRSR" id="PIRSR613078-1"/>
    </source>
</evidence>
<dbReference type="EMBL" id="VJMI01009590">
    <property type="protein sequence ID" value="KAF0758557.1"/>
    <property type="molecule type" value="Genomic_DNA"/>
</dbReference>
<organism evidence="3 4">
    <name type="scientific">Aphanomyces astaci</name>
    <name type="common">Crayfish plague agent</name>
    <dbReference type="NCBI Taxonomy" id="112090"/>
    <lineage>
        <taxon>Eukaryota</taxon>
        <taxon>Sar</taxon>
        <taxon>Stramenopiles</taxon>
        <taxon>Oomycota</taxon>
        <taxon>Saprolegniomycetes</taxon>
        <taxon>Saprolegniales</taxon>
        <taxon>Verrucalvaceae</taxon>
        <taxon>Aphanomyces</taxon>
    </lineage>
</organism>
<dbReference type="AlphaFoldDB" id="A0A6A5AR60"/>
<feature type="active site" description="Tele-phosphohistidine intermediate" evidence="1">
    <location>
        <position position="96"/>
    </location>
</feature>
<evidence type="ECO:0000256" key="2">
    <source>
        <dbReference type="PIRSR" id="PIRSR613078-2"/>
    </source>
</evidence>
<name>A0A6A5AR60_APHAT</name>
<dbReference type="PANTHER" id="PTHR46192">
    <property type="entry name" value="BROAD-RANGE ACID PHOSPHATASE DET1"/>
    <property type="match status" value="1"/>
</dbReference>
<dbReference type="Gene3D" id="3.40.50.1240">
    <property type="entry name" value="Phosphoglycerate mutase-like"/>
    <property type="match status" value="1"/>
</dbReference>
<dbReference type="GO" id="GO:0003824">
    <property type="term" value="F:catalytic activity"/>
    <property type="evidence" value="ECO:0007669"/>
    <property type="project" value="InterPro"/>
</dbReference>
<dbReference type="InterPro" id="IPR013078">
    <property type="entry name" value="His_Pase_superF_clade-1"/>
</dbReference>
<dbReference type="VEuPathDB" id="FungiDB:H257_00557"/>
<dbReference type="CDD" id="cd07067">
    <property type="entry name" value="HP_PGM_like"/>
    <property type="match status" value="1"/>
</dbReference>
<gene>
    <name evidence="3" type="ORF">AaE_003895</name>
</gene>
<dbReference type="PROSITE" id="PS00175">
    <property type="entry name" value="PG_MUTASE"/>
    <property type="match status" value="1"/>
</dbReference>
<evidence type="ECO:0000313" key="4">
    <source>
        <dbReference type="Proteomes" id="UP000469452"/>
    </source>
</evidence>
<sequence>MHGKHVNSPCAILWRLIGAFRRGWSELIGCAQIHAIHSQRPAKERTMPVGAKDALLLCAAGVALARLLSWKWKTSNECVCVWCKRKSPKRIILVRHGQSEGNENPDLYRVTPDNAMHMTGLGRLQARAAGKCMKEIIGNESVRCIVSPCVRTIETFEEILSAWGEDAYHIPWTEEPRIREQDFGNFQDPEQIRQCKSQRRKFGSFFYRFPSGESPADVFDRISSFLESLHRMFARHPQQNYILVTHGVTIRVLLMRYFKLPISHFDQMENFHNAEFIVLEHVGCSSSFKMVKLVHANVNPDTKEAAPVVSPCLRLRDCGAVTQSKYATSFEKEALY</sequence>
<dbReference type="Pfam" id="PF00300">
    <property type="entry name" value="His_Phos_1"/>
    <property type="match status" value="1"/>
</dbReference>
<feature type="binding site" evidence="2">
    <location>
        <begin position="95"/>
        <end position="102"/>
    </location>
    <ligand>
        <name>substrate</name>
    </ligand>
</feature>
<dbReference type="InterPro" id="IPR029033">
    <property type="entry name" value="His_PPase_superfam"/>
</dbReference>
<dbReference type="InterPro" id="IPR001345">
    <property type="entry name" value="PG/BPGM_mutase_AS"/>
</dbReference>
<evidence type="ECO:0008006" key="5">
    <source>
        <dbReference type="Google" id="ProtNLM"/>
    </source>
</evidence>
<feature type="active site" description="Proton donor/acceptor" evidence="1">
    <location>
        <position position="180"/>
    </location>
</feature>
<dbReference type="SUPFAM" id="SSF53254">
    <property type="entry name" value="Phosphoglycerate mutase-like"/>
    <property type="match status" value="1"/>
</dbReference>
<feature type="binding site" evidence="2">
    <location>
        <position position="151"/>
    </location>
    <ligand>
        <name>substrate</name>
    </ligand>
</feature>
<evidence type="ECO:0000313" key="3">
    <source>
        <dbReference type="EMBL" id="KAF0758557.1"/>
    </source>
</evidence>
<protein>
    <recommendedName>
        <fullName evidence="5">Phosphoglycerate mutase (2,3-diphosphoglycerate-dependent)</fullName>
    </recommendedName>
</protein>
<accession>A0A6A5AR60</accession>
<dbReference type="SMART" id="SM00855">
    <property type="entry name" value="PGAM"/>
    <property type="match status" value="1"/>
</dbReference>
<dbReference type="Proteomes" id="UP000469452">
    <property type="component" value="Unassembled WGS sequence"/>
</dbReference>